<accession>A0A0D6PWK6</accession>
<dbReference type="InterPro" id="IPR023465">
    <property type="entry name" value="Riboflavin_kinase_dom_sf"/>
</dbReference>
<dbReference type="NCBIfam" id="TIGR00083">
    <property type="entry name" value="ribF"/>
    <property type="match status" value="1"/>
</dbReference>
<keyword evidence="5 15" id="KW-0288">FMN</keyword>
<evidence type="ECO:0000256" key="8">
    <source>
        <dbReference type="ARBA" id="ARBA00022741"/>
    </source>
</evidence>
<comment type="catalytic activity">
    <reaction evidence="14 15">
        <text>FMN + ATP + H(+) = FAD + diphosphate</text>
        <dbReference type="Rhea" id="RHEA:17237"/>
        <dbReference type="ChEBI" id="CHEBI:15378"/>
        <dbReference type="ChEBI" id="CHEBI:30616"/>
        <dbReference type="ChEBI" id="CHEBI:33019"/>
        <dbReference type="ChEBI" id="CHEBI:57692"/>
        <dbReference type="ChEBI" id="CHEBI:58210"/>
        <dbReference type="EC" id="2.7.7.2"/>
    </reaction>
</comment>
<evidence type="ECO:0000256" key="3">
    <source>
        <dbReference type="ARBA" id="ARBA00005201"/>
    </source>
</evidence>
<dbReference type="Gene3D" id="3.40.50.620">
    <property type="entry name" value="HUPs"/>
    <property type="match status" value="1"/>
</dbReference>
<keyword evidence="4 15" id="KW-0285">Flavoprotein</keyword>
<proteinExistence type="inferred from homology"/>
<evidence type="ECO:0000256" key="11">
    <source>
        <dbReference type="ARBA" id="ARBA00022840"/>
    </source>
</evidence>
<dbReference type="GO" id="GO:0003919">
    <property type="term" value="F:FMN adenylyltransferase activity"/>
    <property type="evidence" value="ECO:0007669"/>
    <property type="project" value="UniProtKB-UniRule"/>
</dbReference>
<comment type="similarity">
    <text evidence="15">Belongs to the ribF family.</text>
</comment>
<gene>
    <name evidence="17" type="ORF">Geu3261_0014_014</name>
</gene>
<dbReference type="GO" id="GO:0009231">
    <property type="term" value="P:riboflavin biosynthetic process"/>
    <property type="evidence" value="ECO:0007669"/>
    <property type="project" value="InterPro"/>
</dbReference>
<keyword evidence="9 15" id="KW-0418">Kinase</keyword>
<evidence type="ECO:0000259" key="16">
    <source>
        <dbReference type="SMART" id="SM00904"/>
    </source>
</evidence>
<evidence type="ECO:0000256" key="13">
    <source>
        <dbReference type="ARBA" id="ARBA00047880"/>
    </source>
</evidence>
<dbReference type="SUPFAM" id="SSF52374">
    <property type="entry name" value="Nucleotidylyl transferase"/>
    <property type="match status" value="1"/>
</dbReference>
<dbReference type="CDD" id="cd02064">
    <property type="entry name" value="FAD_synthetase_N"/>
    <property type="match status" value="1"/>
</dbReference>
<comment type="function">
    <text evidence="1">Catalyzes the phosphorylation of riboflavin to FMN followed by the adenylation of FMN to FAD.</text>
</comment>
<dbReference type="Pfam" id="PF06574">
    <property type="entry name" value="FAD_syn"/>
    <property type="match status" value="1"/>
</dbReference>
<dbReference type="PANTHER" id="PTHR22749:SF6">
    <property type="entry name" value="RIBOFLAVIN KINASE"/>
    <property type="match status" value="1"/>
</dbReference>
<dbReference type="GO" id="GO:0009398">
    <property type="term" value="P:FMN biosynthetic process"/>
    <property type="evidence" value="ECO:0007669"/>
    <property type="project" value="UniProtKB-UniRule"/>
</dbReference>
<evidence type="ECO:0000256" key="1">
    <source>
        <dbReference type="ARBA" id="ARBA00002121"/>
    </source>
</evidence>
<comment type="pathway">
    <text evidence="2 15">Cofactor biosynthesis; FAD biosynthesis; FAD from FMN: step 1/1.</text>
</comment>
<dbReference type="InterPro" id="IPR023468">
    <property type="entry name" value="Riboflavin_kinase"/>
</dbReference>
<evidence type="ECO:0000256" key="5">
    <source>
        <dbReference type="ARBA" id="ARBA00022643"/>
    </source>
</evidence>
<evidence type="ECO:0000256" key="10">
    <source>
        <dbReference type="ARBA" id="ARBA00022827"/>
    </source>
</evidence>
<keyword evidence="10 15" id="KW-0274">FAD</keyword>
<dbReference type="FunFam" id="3.40.50.620:FF:000021">
    <property type="entry name" value="Riboflavin biosynthesis protein"/>
    <property type="match status" value="1"/>
</dbReference>
<keyword evidence="12" id="KW-0511">Multifunctional enzyme</keyword>
<comment type="catalytic activity">
    <reaction evidence="13 15">
        <text>riboflavin + ATP = FMN + ADP + H(+)</text>
        <dbReference type="Rhea" id="RHEA:14357"/>
        <dbReference type="ChEBI" id="CHEBI:15378"/>
        <dbReference type="ChEBI" id="CHEBI:30616"/>
        <dbReference type="ChEBI" id="CHEBI:57986"/>
        <dbReference type="ChEBI" id="CHEBI:58210"/>
        <dbReference type="ChEBI" id="CHEBI:456216"/>
        <dbReference type="EC" id="2.7.1.26"/>
    </reaction>
</comment>
<evidence type="ECO:0000256" key="4">
    <source>
        <dbReference type="ARBA" id="ARBA00022630"/>
    </source>
</evidence>
<comment type="pathway">
    <text evidence="3 15">Cofactor biosynthesis; FMN biosynthesis; FMN from riboflavin (ATP route): step 1/1.</text>
</comment>
<evidence type="ECO:0000313" key="17">
    <source>
        <dbReference type="EMBL" id="GAN95165.1"/>
    </source>
</evidence>
<dbReference type="GO" id="GO:0005524">
    <property type="term" value="F:ATP binding"/>
    <property type="evidence" value="ECO:0007669"/>
    <property type="project" value="UniProtKB-UniRule"/>
</dbReference>
<dbReference type="UniPathway" id="UPA00277">
    <property type="reaction ID" value="UER00407"/>
</dbReference>
<dbReference type="EC" id="2.7.1.26" evidence="15"/>
<dbReference type="SUPFAM" id="SSF82114">
    <property type="entry name" value="Riboflavin kinase-like"/>
    <property type="match status" value="1"/>
</dbReference>
<sequence length="319" mass="35176">MKAHLHTDWRDIPDTARGAVAALGNFDGVHLGHAHLIQALHTARPDRKLAVVTFEPHPRELFRPQDPPFRLTLSQERFAALSALGVQHVFQIAFDREFSAMSAEDFVTRVLHEGLGLHHVACGMDFAFGHRRRGNVAFLTERTAELGIGLSVVPPLSDALGPYSSSRIRRLLQDGYPERAAEELGRPWSIRGVVQHGDKRGRLLGFPTANIALGRHLEPARGVYAVSVRMADGGVYPGVANIGRRPTINDGQESRLEVHLLGFSGDLYGQTLSVALHTLLRAERRFDGLDALKEQIARDCTQAMAYLSTHEFAPVTART</sequence>
<name>A0A0D6PWK6_KOMEU</name>
<evidence type="ECO:0000313" key="18">
    <source>
        <dbReference type="Proteomes" id="UP000032675"/>
    </source>
</evidence>
<dbReference type="SMART" id="SM00904">
    <property type="entry name" value="Flavokinase"/>
    <property type="match status" value="1"/>
</dbReference>
<keyword evidence="11 15" id="KW-0067">ATP-binding</keyword>
<comment type="caution">
    <text evidence="17">The sequence shown here is derived from an EMBL/GenBank/DDBJ whole genome shotgun (WGS) entry which is preliminary data.</text>
</comment>
<dbReference type="InterPro" id="IPR014729">
    <property type="entry name" value="Rossmann-like_a/b/a_fold"/>
</dbReference>
<dbReference type="InterPro" id="IPR015865">
    <property type="entry name" value="Riboflavin_kinase_bac/euk"/>
</dbReference>
<keyword evidence="8 15" id="KW-0547">Nucleotide-binding</keyword>
<dbReference type="EMBL" id="BANI01000014">
    <property type="protein sequence ID" value="GAN95165.1"/>
    <property type="molecule type" value="Genomic_DNA"/>
</dbReference>
<evidence type="ECO:0000256" key="15">
    <source>
        <dbReference type="PIRNR" id="PIRNR004491"/>
    </source>
</evidence>
<protein>
    <recommendedName>
        <fullName evidence="15">Riboflavin biosynthesis protein</fullName>
    </recommendedName>
    <domain>
        <recommendedName>
            <fullName evidence="15">Riboflavin kinase</fullName>
            <ecNumber evidence="15">2.7.1.26</ecNumber>
        </recommendedName>
        <alternativeName>
            <fullName evidence="15">Flavokinase</fullName>
        </alternativeName>
    </domain>
    <domain>
        <recommendedName>
            <fullName evidence="15">FMN adenylyltransferase</fullName>
            <ecNumber evidence="15">2.7.7.2</ecNumber>
        </recommendedName>
        <alternativeName>
            <fullName evidence="15">FAD pyrophosphorylase</fullName>
        </alternativeName>
        <alternativeName>
            <fullName evidence="15">FAD synthase</fullName>
        </alternativeName>
    </domain>
</protein>
<feature type="domain" description="Riboflavin kinase" evidence="16">
    <location>
        <begin position="183"/>
        <end position="308"/>
    </location>
</feature>
<dbReference type="Proteomes" id="UP000032675">
    <property type="component" value="Unassembled WGS sequence"/>
</dbReference>
<dbReference type="PIRSF" id="PIRSF004491">
    <property type="entry name" value="FAD_Synth"/>
    <property type="match status" value="1"/>
</dbReference>
<dbReference type="EC" id="2.7.7.2" evidence="15"/>
<dbReference type="InterPro" id="IPR015864">
    <property type="entry name" value="FAD_synthase"/>
</dbReference>
<evidence type="ECO:0000256" key="6">
    <source>
        <dbReference type="ARBA" id="ARBA00022679"/>
    </source>
</evidence>
<dbReference type="GO" id="GO:0008531">
    <property type="term" value="F:riboflavin kinase activity"/>
    <property type="evidence" value="ECO:0007669"/>
    <property type="project" value="UniProtKB-UniRule"/>
</dbReference>
<organism evidence="17 18">
    <name type="scientific">Komagataeibacter europaeus NBRC 3261</name>
    <dbReference type="NCBI Taxonomy" id="1234669"/>
    <lineage>
        <taxon>Bacteria</taxon>
        <taxon>Pseudomonadati</taxon>
        <taxon>Pseudomonadota</taxon>
        <taxon>Alphaproteobacteria</taxon>
        <taxon>Acetobacterales</taxon>
        <taxon>Acetobacteraceae</taxon>
        <taxon>Komagataeibacter</taxon>
    </lineage>
</organism>
<keyword evidence="6 15" id="KW-0808">Transferase</keyword>
<dbReference type="Pfam" id="PF01687">
    <property type="entry name" value="Flavokinase"/>
    <property type="match status" value="1"/>
</dbReference>
<dbReference type="RefSeq" id="WP_019084989.1">
    <property type="nucleotide sequence ID" value="NZ_BANI01000014.1"/>
</dbReference>
<reference evidence="17 18" key="1">
    <citation type="submission" date="2012-11" db="EMBL/GenBank/DDBJ databases">
        <title>Whole genome sequence of Gluconacetobacter europaeus NBRC3261.</title>
        <authorList>
            <person name="Azuma Y."/>
            <person name="Higashiura N."/>
            <person name="Hirakawa H."/>
            <person name="Matsushita K."/>
        </authorList>
    </citation>
    <scope>NUCLEOTIDE SEQUENCE [LARGE SCALE GENOMIC DNA]</scope>
    <source>
        <strain evidence="17 18">NBRC 3261</strain>
    </source>
</reference>
<dbReference type="Gene3D" id="2.40.30.30">
    <property type="entry name" value="Riboflavin kinase-like"/>
    <property type="match status" value="1"/>
</dbReference>
<dbReference type="NCBIfam" id="NF004160">
    <property type="entry name" value="PRK05627.1-3"/>
    <property type="match status" value="1"/>
</dbReference>
<dbReference type="GO" id="GO:0006747">
    <property type="term" value="P:FAD biosynthetic process"/>
    <property type="evidence" value="ECO:0007669"/>
    <property type="project" value="UniProtKB-UniRule"/>
</dbReference>
<keyword evidence="7 15" id="KW-0548">Nucleotidyltransferase</keyword>
<evidence type="ECO:0000256" key="9">
    <source>
        <dbReference type="ARBA" id="ARBA00022777"/>
    </source>
</evidence>
<evidence type="ECO:0000256" key="12">
    <source>
        <dbReference type="ARBA" id="ARBA00023268"/>
    </source>
</evidence>
<dbReference type="AlphaFoldDB" id="A0A0D6PWK6"/>
<evidence type="ECO:0000256" key="14">
    <source>
        <dbReference type="ARBA" id="ARBA00049494"/>
    </source>
</evidence>
<dbReference type="UniPathway" id="UPA00276">
    <property type="reaction ID" value="UER00406"/>
</dbReference>
<dbReference type="InterPro" id="IPR002606">
    <property type="entry name" value="Riboflavin_kinase_bac"/>
</dbReference>
<evidence type="ECO:0000256" key="7">
    <source>
        <dbReference type="ARBA" id="ARBA00022695"/>
    </source>
</evidence>
<dbReference type="PANTHER" id="PTHR22749">
    <property type="entry name" value="RIBOFLAVIN KINASE/FMN ADENYLYLTRANSFERASE"/>
    <property type="match status" value="1"/>
</dbReference>
<evidence type="ECO:0000256" key="2">
    <source>
        <dbReference type="ARBA" id="ARBA00004726"/>
    </source>
</evidence>